<dbReference type="EMBL" id="JAUTBA010000001">
    <property type="protein sequence ID" value="MDQ1148383.1"/>
    <property type="molecule type" value="Genomic_DNA"/>
</dbReference>
<keyword evidence="2" id="KW-1003">Cell membrane</keyword>
<keyword evidence="3 7" id="KW-0812">Transmembrane</keyword>
<gene>
    <name evidence="9" type="ORF">QE382_000367</name>
</gene>
<dbReference type="RefSeq" id="WP_307184439.1">
    <property type="nucleotide sequence ID" value="NZ_JAUTBA010000001.1"/>
</dbReference>
<dbReference type="Pfam" id="PF01569">
    <property type="entry name" value="PAP2"/>
    <property type="match status" value="1"/>
</dbReference>
<dbReference type="SUPFAM" id="SSF48317">
    <property type="entry name" value="Acid phosphatase/Vanadium-dependent haloperoxidase"/>
    <property type="match status" value="1"/>
</dbReference>
<evidence type="ECO:0000256" key="5">
    <source>
        <dbReference type="ARBA" id="ARBA00022989"/>
    </source>
</evidence>
<dbReference type="InterPro" id="IPR036938">
    <property type="entry name" value="PAP2/HPO_sf"/>
</dbReference>
<feature type="transmembrane region" description="Helical" evidence="7">
    <location>
        <begin position="12"/>
        <end position="36"/>
    </location>
</feature>
<keyword evidence="4" id="KW-0378">Hydrolase</keyword>
<evidence type="ECO:0000259" key="8">
    <source>
        <dbReference type="SMART" id="SM00014"/>
    </source>
</evidence>
<evidence type="ECO:0000256" key="6">
    <source>
        <dbReference type="ARBA" id="ARBA00023136"/>
    </source>
</evidence>
<evidence type="ECO:0000313" key="10">
    <source>
        <dbReference type="Proteomes" id="UP001244640"/>
    </source>
</evidence>
<organism evidence="9 10">
    <name type="scientific">Sphingobacterium zeae</name>
    <dbReference type="NCBI Taxonomy" id="1776859"/>
    <lineage>
        <taxon>Bacteria</taxon>
        <taxon>Pseudomonadati</taxon>
        <taxon>Bacteroidota</taxon>
        <taxon>Sphingobacteriia</taxon>
        <taxon>Sphingobacteriales</taxon>
        <taxon>Sphingobacteriaceae</taxon>
        <taxon>Sphingobacterium</taxon>
    </lineage>
</organism>
<reference evidence="9 10" key="1">
    <citation type="submission" date="2023-07" db="EMBL/GenBank/DDBJ databases">
        <title>Functional and genomic diversity of the sorghum phyllosphere microbiome.</title>
        <authorList>
            <person name="Shade A."/>
        </authorList>
    </citation>
    <scope>NUCLEOTIDE SEQUENCE [LARGE SCALE GENOMIC DNA]</scope>
    <source>
        <strain evidence="9 10">SORGH_AS_0892</strain>
    </source>
</reference>
<dbReference type="SMART" id="SM00014">
    <property type="entry name" value="acidPPc"/>
    <property type="match status" value="1"/>
</dbReference>
<feature type="transmembrane region" description="Helical" evidence="7">
    <location>
        <begin position="89"/>
        <end position="107"/>
    </location>
</feature>
<dbReference type="InterPro" id="IPR000326">
    <property type="entry name" value="PAP2/HPO"/>
</dbReference>
<evidence type="ECO:0000256" key="2">
    <source>
        <dbReference type="ARBA" id="ARBA00022475"/>
    </source>
</evidence>
<dbReference type="Proteomes" id="UP001244640">
    <property type="component" value="Unassembled WGS sequence"/>
</dbReference>
<comment type="subcellular location">
    <subcellularLocation>
        <location evidence="1">Cell membrane</location>
        <topology evidence="1">Multi-pass membrane protein</topology>
    </subcellularLocation>
</comment>
<dbReference type="PANTHER" id="PTHR14969">
    <property type="entry name" value="SPHINGOSINE-1-PHOSPHATE PHOSPHOHYDROLASE"/>
    <property type="match status" value="1"/>
</dbReference>
<dbReference type="Gene3D" id="1.20.144.10">
    <property type="entry name" value="Phosphatidic acid phosphatase type 2/haloperoxidase"/>
    <property type="match status" value="1"/>
</dbReference>
<feature type="domain" description="Phosphatidic acid phosphatase type 2/haloperoxidase" evidence="8">
    <location>
        <begin position="89"/>
        <end position="201"/>
    </location>
</feature>
<name>A0ABU0U097_9SPHI</name>
<comment type="caution">
    <text evidence="9">The sequence shown here is derived from an EMBL/GenBank/DDBJ whole genome shotgun (WGS) entry which is preliminary data.</text>
</comment>
<evidence type="ECO:0000256" key="3">
    <source>
        <dbReference type="ARBA" id="ARBA00022692"/>
    </source>
</evidence>
<feature type="transmembrane region" description="Helical" evidence="7">
    <location>
        <begin position="127"/>
        <end position="153"/>
    </location>
</feature>
<feature type="transmembrane region" description="Helical" evidence="7">
    <location>
        <begin position="184"/>
        <end position="208"/>
    </location>
</feature>
<keyword evidence="10" id="KW-1185">Reference proteome</keyword>
<sequence length="224" mass="25591">MGKFLVYQFRRVYAANPAFFVFFSIWVVLLTFLVAFVPKNDSFHFINSHHAFWADILFTIYTYFGDGLFVIAVFIAYCCMQQWNCARAILGTYIFSGVICCMLKNLFHVNRPASVFHGDPTFHVVSWLPVAYFNSFPSGHTTSAFAMSATIAIVSKNRSFGILTFVFAALTAYSRVYLGQHFLIDVWFGSMLGTVTACIYLLAMPYVLKSKRMSFSLRFLQVKF</sequence>
<keyword evidence="6 7" id="KW-0472">Membrane</keyword>
<protein>
    <submittedName>
        <fullName evidence="9">Membrane-associated phospholipid phosphatase</fullName>
    </submittedName>
</protein>
<evidence type="ECO:0000256" key="1">
    <source>
        <dbReference type="ARBA" id="ARBA00004651"/>
    </source>
</evidence>
<feature type="transmembrane region" description="Helical" evidence="7">
    <location>
        <begin position="160"/>
        <end position="178"/>
    </location>
</feature>
<evidence type="ECO:0000256" key="4">
    <source>
        <dbReference type="ARBA" id="ARBA00022801"/>
    </source>
</evidence>
<dbReference type="PANTHER" id="PTHR14969:SF62">
    <property type="entry name" value="DECAPRENYLPHOSPHORYL-5-PHOSPHORIBOSE PHOSPHATASE RV3807C-RELATED"/>
    <property type="match status" value="1"/>
</dbReference>
<keyword evidence="5 7" id="KW-1133">Transmembrane helix</keyword>
<accession>A0ABU0U097</accession>
<evidence type="ECO:0000256" key="7">
    <source>
        <dbReference type="SAM" id="Phobius"/>
    </source>
</evidence>
<proteinExistence type="predicted"/>
<feature type="transmembrane region" description="Helical" evidence="7">
    <location>
        <begin position="56"/>
        <end position="77"/>
    </location>
</feature>
<evidence type="ECO:0000313" key="9">
    <source>
        <dbReference type="EMBL" id="MDQ1148383.1"/>
    </source>
</evidence>